<gene>
    <name evidence="1" type="ORF">B6N60_01781</name>
</gene>
<dbReference type="KEGG" id="rsin:B6N60_01781"/>
<accession>A0A975T6L7</accession>
<dbReference type="EMBL" id="CP021056">
    <property type="protein sequence ID" value="QXE23092.1"/>
    <property type="molecule type" value="Genomic_DNA"/>
</dbReference>
<dbReference type="Proteomes" id="UP000683511">
    <property type="component" value="Chromosome"/>
</dbReference>
<sequence>MRHGLANGQHSFTILSVWVSRGWGEWSEVGKLGYIFIFD</sequence>
<dbReference type="AlphaFoldDB" id="A0A975T6L7"/>
<reference evidence="1" key="1">
    <citation type="submission" date="2017-04" db="EMBL/GenBank/DDBJ databases">
        <title>Genome deletions in a multicellular cyanobacterial endosymbiont for morphological adaptation in marine diatoms.</title>
        <authorList>
            <person name="Wang Y."/>
            <person name="Gao H."/>
            <person name="Li R."/>
            <person name="Xu X."/>
        </authorList>
    </citation>
    <scope>NUCLEOTIDE SEQUENCE</scope>
    <source>
        <strain evidence="1">FACHB 800</strain>
    </source>
</reference>
<evidence type="ECO:0000313" key="1">
    <source>
        <dbReference type="EMBL" id="QXE23092.1"/>
    </source>
</evidence>
<keyword evidence="2" id="KW-1185">Reference proteome</keyword>
<proteinExistence type="predicted"/>
<protein>
    <submittedName>
        <fullName evidence="1">Uncharacterized protein</fullName>
    </submittedName>
</protein>
<name>A0A975T6L7_9NOST</name>
<evidence type="ECO:0000313" key="2">
    <source>
        <dbReference type="Proteomes" id="UP000683511"/>
    </source>
</evidence>
<organism evidence="1 2">
    <name type="scientific">Richelia sinica FACHB-800</name>
    <dbReference type="NCBI Taxonomy" id="1357546"/>
    <lineage>
        <taxon>Bacteria</taxon>
        <taxon>Bacillati</taxon>
        <taxon>Cyanobacteriota</taxon>
        <taxon>Cyanophyceae</taxon>
        <taxon>Nostocales</taxon>
        <taxon>Nostocaceae</taxon>
        <taxon>Richelia</taxon>
    </lineage>
</organism>